<reference evidence="1" key="1">
    <citation type="submission" date="2022-10" db="EMBL/GenBank/DDBJ databases">
        <title>Genome Sequence of Xylaria curta.</title>
        <authorList>
            <person name="Buettner E."/>
        </authorList>
    </citation>
    <scope>NUCLEOTIDE SEQUENCE</scope>
    <source>
        <strain evidence="1">Babe10</strain>
    </source>
</reference>
<gene>
    <name evidence="1" type="ORF">NUW58_g10370</name>
</gene>
<organism evidence="1 2">
    <name type="scientific">Xylaria curta</name>
    <dbReference type="NCBI Taxonomy" id="42375"/>
    <lineage>
        <taxon>Eukaryota</taxon>
        <taxon>Fungi</taxon>
        <taxon>Dikarya</taxon>
        <taxon>Ascomycota</taxon>
        <taxon>Pezizomycotina</taxon>
        <taxon>Sordariomycetes</taxon>
        <taxon>Xylariomycetidae</taxon>
        <taxon>Xylariales</taxon>
        <taxon>Xylariaceae</taxon>
        <taxon>Xylaria</taxon>
    </lineage>
</organism>
<accession>A0ACC1ML97</accession>
<dbReference type="Proteomes" id="UP001143856">
    <property type="component" value="Unassembled WGS sequence"/>
</dbReference>
<keyword evidence="2" id="KW-1185">Reference proteome</keyword>
<protein>
    <submittedName>
        <fullName evidence="1">Uncharacterized protein</fullName>
    </submittedName>
</protein>
<name>A0ACC1ML97_9PEZI</name>
<comment type="caution">
    <text evidence="1">The sequence shown here is derived from an EMBL/GenBank/DDBJ whole genome shotgun (WGS) entry which is preliminary data.</text>
</comment>
<proteinExistence type="predicted"/>
<evidence type="ECO:0000313" key="2">
    <source>
        <dbReference type="Proteomes" id="UP001143856"/>
    </source>
</evidence>
<sequence>MPMELFKNRTSTAAYGATFLNTIVSFWALYFLPLYFQSTQLVSPTRSGVMLLPFSIIYALSALVGGGITTKLGRYRIIHFVGHAIMTIGIGTFTIFDRNTHLAIIVVLEVIFAFGIGVVTPNLLTAIQAALPESLNAASTGTFAFVRSVGTIWGVSIPAAIFNNRFDQLLVELSDEKAVAALARGGAYESASSEFLDSFPAQVRDVIISIYERSLMRVWQIGIVFAGLGFIVIFFEKNLELRKEKETQEVRLEDRPNVCTASSQDPIIEQRGSD</sequence>
<evidence type="ECO:0000313" key="1">
    <source>
        <dbReference type="EMBL" id="KAJ2967775.1"/>
    </source>
</evidence>
<dbReference type="EMBL" id="JAPDGR010004562">
    <property type="protein sequence ID" value="KAJ2967775.1"/>
    <property type="molecule type" value="Genomic_DNA"/>
</dbReference>